<gene>
    <name evidence="2" type="ORF">ACFQVC_18095</name>
</gene>
<name>A0ABW2JL05_9ACTN</name>
<keyword evidence="3" id="KW-1185">Reference proteome</keyword>
<dbReference type="InterPro" id="IPR005303">
    <property type="entry name" value="MOCOS_middle"/>
</dbReference>
<dbReference type="Pfam" id="PF03473">
    <property type="entry name" value="MOSC"/>
    <property type="match status" value="1"/>
</dbReference>
<reference evidence="3" key="1">
    <citation type="journal article" date="2019" name="Int. J. Syst. Evol. Microbiol.">
        <title>The Global Catalogue of Microorganisms (GCM) 10K type strain sequencing project: providing services to taxonomists for standard genome sequencing and annotation.</title>
        <authorList>
            <consortium name="The Broad Institute Genomics Platform"/>
            <consortium name="The Broad Institute Genome Sequencing Center for Infectious Disease"/>
            <person name="Wu L."/>
            <person name="Ma J."/>
        </authorList>
    </citation>
    <scope>NUCLEOTIDE SEQUENCE [LARGE SCALE GENOMIC DNA]</scope>
    <source>
        <strain evidence="3">SYNS20</strain>
    </source>
</reference>
<dbReference type="SUPFAM" id="SSF50800">
    <property type="entry name" value="PK beta-barrel domain-like"/>
    <property type="match status" value="1"/>
</dbReference>
<dbReference type="InterPro" id="IPR005302">
    <property type="entry name" value="MoCF_Sase_C"/>
</dbReference>
<proteinExistence type="predicted"/>
<protein>
    <submittedName>
        <fullName evidence="2">MOSC domain-containing protein</fullName>
    </submittedName>
</protein>
<organism evidence="2 3">
    <name type="scientific">Streptomyces monticola</name>
    <dbReference type="NCBI Taxonomy" id="2666263"/>
    <lineage>
        <taxon>Bacteria</taxon>
        <taxon>Bacillati</taxon>
        <taxon>Actinomycetota</taxon>
        <taxon>Actinomycetes</taxon>
        <taxon>Kitasatosporales</taxon>
        <taxon>Streptomycetaceae</taxon>
        <taxon>Streptomyces</taxon>
    </lineage>
</organism>
<dbReference type="InterPro" id="IPR011037">
    <property type="entry name" value="Pyrv_Knase-like_insert_dom_sf"/>
</dbReference>
<comment type="caution">
    <text evidence="2">The sequence shown here is derived from an EMBL/GenBank/DDBJ whole genome shotgun (WGS) entry which is preliminary data.</text>
</comment>
<sequence length="236" mass="24923">MTGLGAVVGLVRFPVKSMLGEERERLGFDARGATGDRLWALRHADGKLGSGKSSTRFRKSPRLIECAAAYDEAAGTVAVTLPDGARVGPGDPRLAELLGPDAELTREGGASHMDQGAVSLVGTGSLHALGRLLGDDTPADVRRFRKNIVVDTAEPWAEEAWIGREIELGAGGLRLRITERVPRCVMTTLPQPGLPADRRVLKTLTAARDMCFGVYAEVVTPGETALGDRVAMAGAA</sequence>
<dbReference type="RefSeq" id="WP_381831489.1">
    <property type="nucleotide sequence ID" value="NZ_JBHTCF010000007.1"/>
</dbReference>
<dbReference type="EMBL" id="JBHTCF010000007">
    <property type="protein sequence ID" value="MFC7306121.1"/>
    <property type="molecule type" value="Genomic_DNA"/>
</dbReference>
<dbReference type="Pfam" id="PF03476">
    <property type="entry name" value="MOSC_N"/>
    <property type="match status" value="1"/>
</dbReference>
<evidence type="ECO:0000313" key="2">
    <source>
        <dbReference type="EMBL" id="MFC7306121.1"/>
    </source>
</evidence>
<evidence type="ECO:0000259" key="1">
    <source>
        <dbReference type="PROSITE" id="PS51340"/>
    </source>
</evidence>
<accession>A0ABW2JL05</accession>
<evidence type="ECO:0000313" key="3">
    <source>
        <dbReference type="Proteomes" id="UP001596523"/>
    </source>
</evidence>
<dbReference type="PROSITE" id="PS51340">
    <property type="entry name" value="MOSC"/>
    <property type="match status" value="1"/>
</dbReference>
<dbReference type="Proteomes" id="UP001596523">
    <property type="component" value="Unassembled WGS sequence"/>
</dbReference>
<feature type="domain" description="MOSC" evidence="1">
    <location>
        <begin position="92"/>
        <end position="233"/>
    </location>
</feature>